<dbReference type="Gene3D" id="3.90.550.10">
    <property type="entry name" value="Spore Coat Polysaccharide Biosynthesis Protein SpsA, Chain A"/>
    <property type="match status" value="1"/>
</dbReference>
<evidence type="ECO:0000313" key="2">
    <source>
        <dbReference type="EMBL" id="REI43204.1"/>
    </source>
</evidence>
<dbReference type="SUPFAM" id="SSF53448">
    <property type="entry name" value="Nucleotide-diphospho-sugar transferases"/>
    <property type="match status" value="1"/>
</dbReference>
<name>A0ABX9KL81_9FUSO</name>
<dbReference type="Proteomes" id="UP000263486">
    <property type="component" value="Unassembled WGS sequence"/>
</dbReference>
<protein>
    <submittedName>
        <fullName evidence="2">Glycosyltransferase</fullName>
    </submittedName>
</protein>
<reference evidence="2 3" key="1">
    <citation type="submission" date="2018-08" db="EMBL/GenBank/DDBJ databases">
        <title>Draft genome sequence of Psychrilyobacter sp. strain SD5 isolated from Black Sea water.</title>
        <authorList>
            <person name="Yadav S."/>
            <person name="Villanueva L."/>
            <person name="Damste J.S.S."/>
        </authorList>
    </citation>
    <scope>NUCLEOTIDE SEQUENCE [LARGE SCALE GENOMIC DNA]</scope>
    <source>
        <strain evidence="2 3">SD5</strain>
    </source>
</reference>
<dbReference type="InterPro" id="IPR001173">
    <property type="entry name" value="Glyco_trans_2-like"/>
</dbReference>
<evidence type="ECO:0000259" key="1">
    <source>
        <dbReference type="Pfam" id="PF00535"/>
    </source>
</evidence>
<dbReference type="CDD" id="cd00761">
    <property type="entry name" value="Glyco_tranf_GTA_type"/>
    <property type="match status" value="1"/>
</dbReference>
<accession>A0ABX9KL81</accession>
<dbReference type="EMBL" id="QUAJ01000001">
    <property type="protein sequence ID" value="REI43204.1"/>
    <property type="molecule type" value="Genomic_DNA"/>
</dbReference>
<feature type="domain" description="Glycosyltransferase 2-like" evidence="1">
    <location>
        <begin position="6"/>
        <end position="132"/>
    </location>
</feature>
<evidence type="ECO:0000313" key="3">
    <source>
        <dbReference type="Proteomes" id="UP000263486"/>
    </source>
</evidence>
<organism evidence="2 3">
    <name type="scientific">Psychrilyobacter piezotolerans</name>
    <dbReference type="NCBI Taxonomy" id="2293438"/>
    <lineage>
        <taxon>Bacteria</taxon>
        <taxon>Fusobacteriati</taxon>
        <taxon>Fusobacteriota</taxon>
        <taxon>Fusobacteriia</taxon>
        <taxon>Fusobacteriales</taxon>
        <taxon>Fusobacteriaceae</taxon>
        <taxon>Psychrilyobacter</taxon>
    </lineage>
</organism>
<dbReference type="Pfam" id="PF00535">
    <property type="entry name" value="Glycos_transf_2"/>
    <property type="match status" value="1"/>
</dbReference>
<keyword evidence="3" id="KW-1185">Reference proteome</keyword>
<sequence length="248" mass="29116">MEELVSIITPLYNAEKYIEATINSVQGQTYKNWEMIIVDDCSKDNSYNLVVKLAEQEKRIKLIENKANSGVTKTRNKGIELAKGKYIAFLDADDLWKKEKLEKQISFMKKNKVLISYTGYEKINENGTIRGEIKVPKNVTYHESLKGNIMGCLTVIYNCEKLGKKYFKELKMSEDHVLWLEILKDTDSYGVEESLAQYRVLGNSRSSSKIDAIKFQWEINRKIEKLTRIESVYYFINYLWYGYRRYKV</sequence>
<dbReference type="PANTHER" id="PTHR22916">
    <property type="entry name" value="GLYCOSYLTRANSFERASE"/>
    <property type="match status" value="1"/>
</dbReference>
<proteinExistence type="predicted"/>
<dbReference type="InterPro" id="IPR029044">
    <property type="entry name" value="Nucleotide-diphossugar_trans"/>
</dbReference>
<dbReference type="PANTHER" id="PTHR22916:SF3">
    <property type="entry name" value="UDP-GLCNAC:BETAGAL BETA-1,3-N-ACETYLGLUCOSAMINYLTRANSFERASE-LIKE PROTEIN 1"/>
    <property type="match status" value="1"/>
</dbReference>
<comment type="caution">
    <text evidence="2">The sequence shown here is derived from an EMBL/GenBank/DDBJ whole genome shotgun (WGS) entry which is preliminary data.</text>
</comment>
<gene>
    <name evidence="2" type="ORF">DYH56_00690</name>
</gene>
<dbReference type="RefSeq" id="WP_114640924.1">
    <property type="nucleotide sequence ID" value="NZ_JAACIO010000001.1"/>
</dbReference>